<accession>A0A8T1FAD0</accession>
<dbReference type="EMBL" id="RCML01000956">
    <property type="protein sequence ID" value="KAG2967155.1"/>
    <property type="molecule type" value="Genomic_DNA"/>
</dbReference>
<sequence length="245" mass="27151">MLNPIEGCFSVFKAKVKAFLAAHRQLWTLEELKEYNALLSDDLKLQEDELEARFYKFGGIAKTIFAKNQQAKGIDFKSAIEFYDALTVVNYVQTHRVVREEDEIHQLLQMVPSKDSFRESSYLTLVSDYVVKRRLNPNSTNIPVAWQLNDLVLLNKDNSSLLHLGAALSASPNPLIKGAAGNTIHGPGSVEKLAERITVCQLLLSAGNDPVFVREGGSVEKILKATKDIGSHCEVVDSLTGFMDG</sequence>
<gene>
    <name evidence="1" type="ORF">PC118_g18753</name>
</gene>
<proteinExistence type="predicted"/>
<dbReference type="AlphaFoldDB" id="A0A8T1FAD0"/>
<evidence type="ECO:0000313" key="2">
    <source>
        <dbReference type="Proteomes" id="UP000697107"/>
    </source>
</evidence>
<name>A0A8T1FAD0_9STRA</name>
<reference evidence="1" key="1">
    <citation type="submission" date="2018-10" db="EMBL/GenBank/DDBJ databases">
        <title>Effector identification in a new, highly contiguous assembly of the strawberry crown rot pathogen Phytophthora cactorum.</title>
        <authorList>
            <person name="Armitage A.D."/>
            <person name="Nellist C.F."/>
            <person name="Bates H."/>
            <person name="Vickerstaff R.J."/>
            <person name="Harrison R.J."/>
        </authorList>
    </citation>
    <scope>NUCLEOTIDE SEQUENCE</scope>
    <source>
        <strain evidence="1">P415</strain>
    </source>
</reference>
<comment type="caution">
    <text evidence="1">The sequence shown here is derived from an EMBL/GenBank/DDBJ whole genome shotgun (WGS) entry which is preliminary data.</text>
</comment>
<organism evidence="1 2">
    <name type="scientific">Phytophthora cactorum</name>
    <dbReference type="NCBI Taxonomy" id="29920"/>
    <lineage>
        <taxon>Eukaryota</taxon>
        <taxon>Sar</taxon>
        <taxon>Stramenopiles</taxon>
        <taxon>Oomycota</taxon>
        <taxon>Peronosporomycetes</taxon>
        <taxon>Peronosporales</taxon>
        <taxon>Peronosporaceae</taxon>
        <taxon>Phytophthora</taxon>
    </lineage>
</organism>
<dbReference type="Proteomes" id="UP000697107">
    <property type="component" value="Unassembled WGS sequence"/>
</dbReference>
<evidence type="ECO:0000313" key="1">
    <source>
        <dbReference type="EMBL" id="KAG2967155.1"/>
    </source>
</evidence>
<protein>
    <submittedName>
        <fullName evidence="1">Uncharacterized protein</fullName>
    </submittedName>
</protein>